<proteinExistence type="predicted"/>
<feature type="non-terminal residue" evidence="3">
    <location>
        <position position="1"/>
    </location>
</feature>
<accession>A0A5J9SPZ9</accession>
<dbReference type="InterPro" id="IPR036047">
    <property type="entry name" value="F-box-like_dom_sf"/>
</dbReference>
<protein>
    <recommendedName>
        <fullName evidence="2">F-box domain-containing protein</fullName>
    </recommendedName>
</protein>
<sequence>MQLRSLGRRLVSPPPAPRGDLHRGRHRRVPGGGTDDVREDRISGLPEELLLDVLRRLGCPRETARTSMLSHRWRDLWTELRELRFVSTDPDALETALVRVRPKLTCLGIRVLLQGDRGFTGTRMISSLRRAADRLEPAELIASLHRGNSSPDLALFELPCFASATSIDLGNWRLKCTLPPAGEFAKLEHLTLSLVYCIVDLGVLFPRCPCLRKVTMDLCTDRRSLHADICTGNSRPSSDLLLCLAVASRNERACFCSSCFVECSENCDCDQDNWRNEHILLPDLEDVEIQGFSHEVDFLELVFRSAPMLKRTDVKLSDGVSPSDGGFQKLCSVFEANAYVTCNAYDRSGDMILFA</sequence>
<feature type="domain" description="F-box" evidence="2">
    <location>
        <begin position="42"/>
        <end position="82"/>
    </location>
</feature>
<dbReference type="PANTHER" id="PTHR34709">
    <property type="entry name" value="OS10G0396666 PROTEIN"/>
    <property type="match status" value="1"/>
</dbReference>
<evidence type="ECO:0000313" key="3">
    <source>
        <dbReference type="EMBL" id="TVU01056.1"/>
    </source>
</evidence>
<feature type="region of interest" description="Disordered" evidence="1">
    <location>
        <begin position="1"/>
        <end position="39"/>
    </location>
</feature>
<organism evidence="3 4">
    <name type="scientific">Eragrostis curvula</name>
    <name type="common">weeping love grass</name>
    <dbReference type="NCBI Taxonomy" id="38414"/>
    <lineage>
        <taxon>Eukaryota</taxon>
        <taxon>Viridiplantae</taxon>
        <taxon>Streptophyta</taxon>
        <taxon>Embryophyta</taxon>
        <taxon>Tracheophyta</taxon>
        <taxon>Spermatophyta</taxon>
        <taxon>Magnoliopsida</taxon>
        <taxon>Liliopsida</taxon>
        <taxon>Poales</taxon>
        <taxon>Poaceae</taxon>
        <taxon>PACMAD clade</taxon>
        <taxon>Chloridoideae</taxon>
        <taxon>Eragrostideae</taxon>
        <taxon>Eragrostidinae</taxon>
        <taxon>Eragrostis</taxon>
    </lineage>
</organism>
<evidence type="ECO:0000313" key="4">
    <source>
        <dbReference type="Proteomes" id="UP000324897"/>
    </source>
</evidence>
<reference evidence="3 4" key="1">
    <citation type="journal article" date="2019" name="Sci. Rep.">
        <title>A high-quality genome of Eragrostis curvula grass provides insights into Poaceae evolution and supports new strategies to enhance forage quality.</title>
        <authorList>
            <person name="Carballo J."/>
            <person name="Santos B.A.C.M."/>
            <person name="Zappacosta D."/>
            <person name="Garbus I."/>
            <person name="Selva J.P."/>
            <person name="Gallo C.A."/>
            <person name="Diaz A."/>
            <person name="Albertini E."/>
            <person name="Caccamo M."/>
            <person name="Echenique V."/>
        </authorList>
    </citation>
    <scope>NUCLEOTIDE SEQUENCE [LARGE SCALE GENOMIC DNA]</scope>
    <source>
        <strain evidence="4">cv. Victoria</strain>
        <tissue evidence="3">Leaf</tissue>
    </source>
</reference>
<dbReference type="SUPFAM" id="SSF81383">
    <property type="entry name" value="F-box domain"/>
    <property type="match status" value="1"/>
</dbReference>
<dbReference type="OrthoDB" id="696476at2759"/>
<dbReference type="InterPro" id="IPR055312">
    <property type="entry name" value="FBL15-like"/>
</dbReference>
<dbReference type="Pfam" id="PF00646">
    <property type="entry name" value="F-box"/>
    <property type="match status" value="1"/>
</dbReference>
<keyword evidence="4" id="KW-1185">Reference proteome</keyword>
<dbReference type="AlphaFoldDB" id="A0A5J9SPZ9"/>
<dbReference type="InterPro" id="IPR001810">
    <property type="entry name" value="F-box_dom"/>
</dbReference>
<dbReference type="PANTHER" id="PTHR34709:SF80">
    <property type="entry name" value="F-BOX DOMAIN-CONTAINING PROTEIN"/>
    <property type="match status" value="1"/>
</dbReference>
<evidence type="ECO:0000259" key="2">
    <source>
        <dbReference type="Pfam" id="PF00646"/>
    </source>
</evidence>
<comment type="caution">
    <text evidence="3">The sequence shown here is derived from an EMBL/GenBank/DDBJ whole genome shotgun (WGS) entry which is preliminary data.</text>
</comment>
<name>A0A5J9SPZ9_9POAL</name>
<dbReference type="Gramene" id="TVU01056">
    <property type="protein sequence ID" value="TVU01056"/>
    <property type="gene ID" value="EJB05_53509"/>
</dbReference>
<gene>
    <name evidence="3" type="ORF">EJB05_53509</name>
</gene>
<dbReference type="EMBL" id="RWGY01000500">
    <property type="protein sequence ID" value="TVU01056.1"/>
    <property type="molecule type" value="Genomic_DNA"/>
</dbReference>
<dbReference type="Proteomes" id="UP000324897">
    <property type="component" value="Unassembled WGS sequence"/>
</dbReference>
<evidence type="ECO:0000256" key="1">
    <source>
        <dbReference type="SAM" id="MobiDB-lite"/>
    </source>
</evidence>